<proteinExistence type="predicted"/>
<reference evidence="1" key="1">
    <citation type="submission" date="2018-02" db="EMBL/GenBank/DDBJ databases">
        <title>Rhizophora mucronata_Transcriptome.</title>
        <authorList>
            <person name="Meera S.P."/>
            <person name="Sreeshan A."/>
            <person name="Augustine A."/>
        </authorList>
    </citation>
    <scope>NUCLEOTIDE SEQUENCE</scope>
    <source>
        <tissue evidence="1">Leaf</tissue>
    </source>
</reference>
<dbReference type="EMBL" id="GGEC01091229">
    <property type="protein sequence ID" value="MBX71713.1"/>
    <property type="molecule type" value="Transcribed_RNA"/>
</dbReference>
<dbReference type="AlphaFoldDB" id="A0A2P2QXK5"/>
<evidence type="ECO:0000313" key="1">
    <source>
        <dbReference type="EMBL" id="MBX71713.1"/>
    </source>
</evidence>
<organism evidence="1">
    <name type="scientific">Rhizophora mucronata</name>
    <name type="common">Asiatic mangrove</name>
    <dbReference type="NCBI Taxonomy" id="61149"/>
    <lineage>
        <taxon>Eukaryota</taxon>
        <taxon>Viridiplantae</taxon>
        <taxon>Streptophyta</taxon>
        <taxon>Embryophyta</taxon>
        <taxon>Tracheophyta</taxon>
        <taxon>Spermatophyta</taxon>
        <taxon>Magnoliopsida</taxon>
        <taxon>eudicotyledons</taxon>
        <taxon>Gunneridae</taxon>
        <taxon>Pentapetalae</taxon>
        <taxon>rosids</taxon>
        <taxon>fabids</taxon>
        <taxon>Malpighiales</taxon>
        <taxon>Rhizophoraceae</taxon>
        <taxon>Rhizophora</taxon>
    </lineage>
</organism>
<accession>A0A2P2QXK5</accession>
<name>A0A2P2QXK5_RHIMU</name>
<protein>
    <submittedName>
        <fullName evidence="1">Uncharacterized protein</fullName>
    </submittedName>
</protein>
<sequence>MGQATNTATIKPITPHKYCRNCLDIHVTGT</sequence>